<reference evidence="1" key="1">
    <citation type="journal article" date="2012" name="PLoS ONE">
        <title>Gene sets for utilization of primary and secondary nutrition supplies in the distal gut of endangered iberian lynx.</title>
        <authorList>
            <person name="Alcaide M."/>
            <person name="Messina E."/>
            <person name="Richter M."/>
            <person name="Bargiela R."/>
            <person name="Peplies J."/>
            <person name="Huws S.A."/>
            <person name="Newbold C.J."/>
            <person name="Golyshin P.N."/>
            <person name="Simon M.A."/>
            <person name="Lopez G."/>
            <person name="Yakimov M.M."/>
            <person name="Ferrer M."/>
        </authorList>
    </citation>
    <scope>NUCLEOTIDE SEQUENCE</scope>
</reference>
<accession>J9GLM9</accession>
<dbReference type="EMBL" id="AMCI01000642">
    <property type="protein sequence ID" value="EJX08364.1"/>
    <property type="molecule type" value="Genomic_DNA"/>
</dbReference>
<gene>
    <name evidence="1" type="ORF">EVA_03527</name>
</gene>
<sequence>MLCYVHKPDGASGAWAHESPKQSYDYLLLYILQHAILLKEDWHIAK</sequence>
<comment type="caution">
    <text evidence="1">The sequence shown here is derived from an EMBL/GenBank/DDBJ whole genome shotgun (WGS) entry which is preliminary data.</text>
</comment>
<organism evidence="1">
    <name type="scientific">gut metagenome</name>
    <dbReference type="NCBI Taxonomy" id="749906"/>
    <lineage>
        <taxon>unclassified sequences</taxon>
        <taxon>metagenomes</taxon>
        <taxon>organismal metagenomes</taxon>
    </lineage>
</organism>
<dbReference type="AlphaFoldDB" id="J9GLM9"/>
<evidence type="ECO:0000313" key="1">
    <source>
        <dbReference type="EMBL" id="EJX08364.1"/>
    </source>
</evidence>
<proteinExistence type="predicted"/>
<protein>
    <submittedName>
        <fullName evidence="1">Uncharacterized protein</fullName>
    </submittedName>
</protein>
<name>J9GLM9_9ZZZZ</name>